<proteinExistence type="predicted"/>
<organism evidence="1 2">
    <name type="scientific">Methylovulum psychrotolerans</name>
    <dbReference type="NCBI Taxonomy" id="1704499"/>
    <lineage>
        <taxon>Bacteria</taxon>
        <taxon>Pseudomonadati</taxon>
        <taxon>Pseudomonadota</taxon>
        <taxon>Gammaproteobacteria</taxon>
        <taxon>Methylococcales</taxon>
        <taxon>Methylococcaceae</taxon>
        <taxon>Methylovulum</taxon>
    </lineage>
</organism>
<protein>
    <submittedName>
        <fullName evidence="1">Uncharacterized protein</fullName>
    </submittedName>
</protein>
<evidence type="ECO:0000313" key="2">
    <source>
        <dbReference type="Proteomes" id="UP000197019"/>
    </source>
</evidence>
<keyword evidence="2" id="KW-1185">Reference proteome</keyword>
<accession>A0A1Z4BZW6</accession>
<gene>
    <name evidence="1" type="ORF">CEK71_12395</name>
</gene>
<sequence>MPFTDILYSQCYHAVRKNLAHLKVNANFISEFNGVRLSKRQKISPRLHFFIYGSGIKSRKGLPAMAYI</sequence>
<dbReference type="KEGG" id="mpsy:CEK71_12395"/>
<dbReference type="AlphaFoldDB" id="A0A1Z4BZW6"/>
<dbReference type="Proteomes" id="UP000197019">
    <property type="component" value="Chromosome"/>
</dbReference>
<name>A0A1Z4BZW6_9GAMM</name>
<reference evidence="1 2" key="1">
    <citation type="submission" date="2017-06" db="EMBL/GenBank/DDBJ databases">
        <title>Genome Sequencing of the methanotroph Methylovulum psychrotolerants str. HV10-M2 isolated from a high-altitude environment.</title>
        <authorList>
            <person name="Mateos-Rivera A."/>
        </authorList>
    </citation>
    <scope>NUCLEOTIDE SEQUENCE [LARGE SCALE GENOMIC DNA]</scope>
    <source>
        <strain evidence="1 2">HV10_M2</strain>
    </source>
</reference>
<dbReference type="EMBL" id="CP022129">
    <property type="protein sequence ID" value="ASF46812.1"/>
    <property type="molecule type" value="Genomic_DNA"/>
</dbReference>
<evidence type="ECO:0000313" key="1">
    <source>
        <dbReference type="EMBL" id="ASF46812.1"/>
    </source>
</evidence>